<name>L0A9B7_CALLD</name>
<accession>L0A9B7</accession>
<gene>
    <name evidence="1" type="ordered locus">Calag_0749</name>
</gene>
<keyword evidence="2" id="KW-1185">Reference proteome</keyword>
<organism evidence="1 2">
    <name type="scientific">Caldisphaera lagunensis (strain DSM 15908 / JCM 11604 / ANMR 0165 / IC-154)</name>
    <dbReference type="NCBI Taxonomy" id="1056495"/>
    <lineage>
        <taxon>Archaea</taxon>
        <taxon>Thermoproteota</taxon>
        <taxon>Thermoprotei</taxon>
        <taxon>Acidilobales</taxon>
        <taxon>Caldisphaeraceae</taxon>
        <taxon>Caldisphaera</taxon>
    </lineage>
</organism>
<dbReference type="RefSeq" id="WP_015232390.1">
    <property type="nucleotide sequence ID" value="NC_019791.1"/>
</dbReference>
<evidence type="ECO:0000313" key="2">
    <source>
        <dbReference type="Proteomes" id="UP000010469"/>
    </source>
</evidence>
<dbReference type="eggNOG" id="arCOG12513">
    <property type="taxonomic scope" value="Archaea"/>
</dbReference>
<evidence type="ECO:0000313" key="1">
    <source>
        <dbReference type="EMBL" id="AFZ70493.1"/>
    </source>
</evidence>
<dbReference type="InterPro" id="IPR036504">
    <property type="entry name" value="CGI121/TPRKB_sf"/>
</dbReference>
<reference evidence="2" key="1">
    <citation type="submission" date="2012-03" db="EMBL/GenBank/DDBJ databases">
        <title>Complete genome of Caldisphaera lagunensis DSM 15908.</title>
        <authorList>
            <person name="Lucas S."/>
            <person name="Copeland A."/>
            <person name="Lapidus A."/>
            <person name="Glavina del Rio T."/>
            <person name="Dalin E."/>
            <person name="Tice H."/>
            <person name="Bruce D."/>
            <person name="Goodwin L."/>
            <person name="Pitluck S."/>
            <person name="Peters L."/>
            <person name="Mikhailova N."/>
            <person name="Teshima H."/>
            <person name="Kyrpides N."/>
            <person name="Mavromatis K."/>
            <person name="Ivanova N."/>
            <person name="Brettin T."/>
            <person name="Detter J.C."/>
            <person name="Han C."/>
            <person name="Larimer F."/>
            <person name="Land M."/>
            <person name="Hauser L."/>
            <person name="Markowitz V."/>
            <person name="Cheng J.-F."/>
            <person name="Hugenholtz P."/>
            <person name="Woyke T."/>
            <person name="Wu D."/>
            <person name="Spring S."/>
            <person name="Schroeder M."/>
            <person name="Brambilla E."/>
            <person name="Klenk H.-P."/>
            <person name="Eisen J.A."/>
        </authorList>
    </citation>
    <scope>NUCLEOTIDE SEQUENCE [LARGE SCALE GENOMIC DNA]</scope>
    <source>
        <strain evidence="2">DSM 15908 / JCM 11604 / IC-154</strain>
    </source>
</reference>
<dbReference type="EMBL" id="CP003378">
    <property type="protein sequence ID" value="AFZ70493.1"/>
    <property type="molecule type" value="Genomic_DNA"/>
</dbReference>
<sequence>MKVIKLTYPFDEIFLIKIDDVSIDKKLLANLTKKFQPYTLIFSTPHDIEPCVIALVYTYVLEDIKYDSKISNISLKALLYLTKSKQISDAIESSRNFNGLAIVSINKQGIIDALKEIGYEIDNIEEETYNCKNLDGLTDITAYRLNELNL</sequence>
<dbReference type="InParanoid" id="L0A9B7"/>
<dbReference type="Proteomes" id="UP000010469">
    <property type="component" value="Chromosome"/>
</dbReference>
<dbReference type="AlphaFoldDB" id="L0A9B7"/>
<dbReference type="GeneID" id="14212009"/>
<dbReference type="KEGG" id="clg:Calag_0749"/>
<dbReference type="SUPFAM" id="SSF143870">
    <property type="entry name" value="PF0523-like"/>
    <property type="match status" value="1"/>
</dbReference>
<protein>
    <submittedName>
        <fullName evidence="1">Uncharacterized protein</fullName>
    </submittedName>
</protein>
<proteinExistence type="predicted"/>
<dbReference type="STRING" id="1056495.Calag_0749"/>
<dbReference type="HOGENOM" id="CLU_1736327_0_0_2"/>